<dbReference type="Proteomes" id="UP000790377">
    <property type="component" value="Unassembled WGS sequence"/>
</dbReference>
<comment type="caution">
    <text evidence="1">The sequence shown here is derived from an EMBL/GenBank/DDBJ whole genome shotgun (WGS) entry which is preliminary data.</text>
</comment>
<accession>A0ACB8AFG7</accession>
<keyword evidence="2" id="KW-1185">Reference proteome</keyword>
<evidence type="ECO:0000313" key="1">
    <source>
        <dbReference type="EMBL" id="KAH7911888.1"/>
    </source>
</evidence>
<evidence type="ECO:0000313" key="2">
    <source>
        <dbReference type="Proteomes" id="UP000790377"/>
    </source>
</evidence>
<organism evidence="1 2">
    <name type="scientific">Hygrophoropsis aurantiaca</name>
    <dbReference type="NCBI Taxonomy" id="72124"/>
    <lineage>
        <taxon>Eukaryota</taxon>
        <taxon>Fungi</taxon>
        <taxon>Dikarya</taxon>
        <taxon>Basidiomycota</taxon>
        <taxon>Agaricomycotina</taxon>
        <taxon>Agaricomycetes</taxon>
        <taxon>Agaricomycetidae</taxon>
        <taxon>Boletales</taxon>
        <taxon>Coniophorineae</taxon>
        <taxon>Hygrophoropsidaceae</taxon>
        <taxon>Hygrophoropsis</taxon>
    </lineage>
</organism>
<name>A0ACB8AFG7_9AGAM</name>
<protein>
    <submittedName>
        <fullName evidence="1">Cytochrome P450</fullName>
    </submittedName>
</protein>
<gene>
    <name evidence="1" type="ORF">BJ138DRAFT_1005636</name>
</gene>
<sequence>MVTKTSTEEIRALLNPAGVSLEALLKARAIPNQRLASALGITSTFVSSDPHVHDNFTRTAKSLISAVNPKEDWDGWFELMKTMEACIDHCLPQQHSADYATFMQTVTFSTIVVGLLGADITAIDPHDVAFVTRSINERWTLSKTNPSLPPGLLEEINKHIFRWVPDRDKFPVPLNYIIPAYETMWRVVGIAMVYAQREEVIRQAFLDFGDNPTVPQFEAFKLKPGPSVEAVIREVLRLHPPTKHISRIVEVPACPFAKVVAEVADIETVQRTQTYGEDAGEFNPMRYHPNAMELGGDRPFFAFGYGKLKCVAASWAPMAAGLLVAKIFERIDDITFGLTEGPAIGGREGWEGWSIDRKDL</sequence>
<dbReference type="EMBL" id="MU267664">
    <property type="protein sequence ID" value="KAH7911888.1"/>
    <property type="molecule type" value="Genomic_DNA"/>
</dbReference>
<reference evidence="1" key="1">
    <citation type="journal article" date="2021" name="New Phytol.">
        <title>Evolutionary innovations through gain and loss of genes in the ectomycorrhizal Boletales.</title>
        <authorList>
            <person name="Wu G."/>
            <person name="Miyauchi S."/>
            <person name="Morin E."/>
            <person name="Kuo A."/>
            <person name="Drula E."/>
            <person name="Varga T."/>
            <person name="Kohler A."/>
            <person name="Feng B."/>
            <person name="Cao Y."/>
            <person name="Lipzen A."/>
            <person name="Daum C."/>
            <person name="Hundley H."/>
            <person name="Pangilinan J."/>
            <person name="Johnson J."/>
            <person name="Barry K."/>
            <person name="LaButti K."/>
            <person name="Ng V."/>
            <person name="Ahrendt S."/>
            <person name="Min B."/>
            <person name="Choi I.G."/>
            <person name="Park H."/>
            <person name="Plett J.M."/>
            <person name="Magnuson J."/>
            <person name="Spatafora J.W."/>
            <person name="Nagy L.G."/>
            <person name="Henrissat B."/>
            <person name="Grigoriev I.V."/>
            <person name="Yang Z.L."/>
            <person name="Xu J."/>
            <person name="Martin F.M."/>
        </authorList>
    </citation>
    <scope>NUCLEOTIDE SEQUENCE</scope>
    <source>
        <strain evidence="1">ATCC 28755</strain>
    </source>
</reference>
<proteinExistence type="predicted"/>